<evidence type="ECO:0000256" key="2">
    <source>
        <dbReference type="SAM" id="Phobius"/>
    </source>
</evidence>
<evidence type="ECO:0000313" key="4">
    <source>
        <dbReference type="EMBL" id="QNN60694.1"/>
    </source>
</evidence>
<dbReference type="InterPro" id="IPR023346">
    <property type="entry name" value="Lysozyme-like_dom_sf"/>
</dbReference>
<dbReference type="GO" id="GO:0008955">
    <property type="term" value="F:peptidoglycan glycosyltransferase activity"/>
    <property type="evidence" value="ECO:0007669"/>
    <property type="project" value="TreeGrafter"/>
</dbReference>
<name>A0A7G9RYL9_9FIRM</name>
<keyword evidence="2" id="KW-0472">Membrane</keyword>
<dbReference type="Pfam" id="PF00912">
    <property type="entry name" value="Transgly"/>
    <property type="match status" value="1"/>
</dbReference>
<reference evidence="4 5" key="1">
    <citation type="submission" date="2020-08" db="EMBL/GenBank/DDBJ databases">
        <title>Genome sequence of Erysipelothrix inopinata DSM 15511T.</title>
        <authorList>
            <person name="Hyun D.-W."/>
            <person name="Bae J.-W."/>
        </authorList>
    </citation>
    <scope>NUCLEOTIDE SEQUENCE [LARGE SCALE GENOMIC DNA]</scope>
    <source>
        <strain evidence="4 5">DSM 15511</strain>
    </source>
</reference>
<dbReference type="KEGG" id="eio:H9L01_10065"/>
<feature type="transmembrane region" description="Helical" evidence="2">
    <location>
        <begin position="9"/>
        <end position="27"/>
    </location>
</feature>
<evidence type="ECO:0000259" key="3">
    <source>
        <dbReference type="Pfam" id="PF00912"/>
    </source>
</evidence>
<keyword evidence="5" id="KW-1185">Reference proteome</keyword>
<dbReference type="PANTHER" id="PTHR32282">
    <property type="entry name" value="BINDING PROTEIN TRANSPEPTIDASE, PUTATIVE-RELATED"/>
    <property type="match status" value="1"/>
</dbReference>
<keyword evidence="1" id="KW-0808">Transferase</keyword>
<dbReference type="Gene3D" id="1.10.3810.10">
    <property type="entry name" value="Biosynthetic peptidoglycan transglycosylase-like"/>
    <property type="match status" value="1"/>
</dbReference>
<keyword evidence="2" id="KW-0812">Transmembrane</keyword>
<dbReference type="SUPFAM" id="SSF53955">
    <property type="entry name" value="Lysozyme-like"/>
    <property type="match status" value="1"/>
</dbReference>
<dbReference type="InterPro" id="IPR050396">
    <property type="entry name" value="Glycosyltr_51/Transpeptidase"/>
</dbReference>
<feature type="domain" description="Glycosyl transferase family 51" evidence="3">
    <location>
        <begin position="45"/>
        <end position="215"/>
    </location>
</feature>
<protein>
    <submittedName>
        <fullName evidence="4">Transglycosylase domain-containing protein</fullName>
    </submittedName>
</protein>
<proteinExistence type="predicted"/>
<dbReference type="PANTHER" id="PTHR32282:SF33">
    <property type="entry name" value="PEPTIDOGLYCAN GLYCOSYLTRANSFERASE"/>
    <property type="match status" value="1"/>
</dbReference>
<evidence type="ECO:0000256" key="1">
    <source>
        <dbReference type="ARBA" id="ARBA00022679"/>
    </source>
</evidence>
<dbReference type="AlphaFoldDB" id="A0A7G9RYL9"/>
<evidence type="ECO:0000313" key="5">
    <source>
        <dbReference type="Proteomes" id="UP000515928"/>
    </source>
</evidence>
<dbReference type="RefSeq" id="WP_187533817.1">
    <property type="nucleotide sequence ID" value="NZ_CBCSHU010000024.1"/>
</dbReference>
<organism evidence="4 5">
    <name type="scientific">Erysipelothrix inopinata</name>
    <dbReference type="NCBI Taxonomy" id="225084"/>
    <lineage>
        <taxon>Bacteria</taxon>
        <taxon>Bacillati</taxon>
        <taxon>Bacillota</taxon>
        <taxon>Erysipelotrichia</taxon>
        <taxon>Erysipelotrichales</taxon>
        <taxon>Erysipelotrichaceae</taxon>
        <taxon>Erysipelothrix</taxon>
    </lineage>
</organism>
<gene>
    <name evidence="4" type="ORF">H9L01_10065</name>
</gene>
<accession>A0A7G9RYL9</accession>
<dbReference type="InterPro" id="IPR036950">
    <property type="entry name" value="PBP_transglycosylase"/>
</dbReference>
<dbReference type="EMBL" id="CP060715">
    <property type="protein sequence ID" value="QNN60694.1"/>
    <property type="molecule type" value="Genomic_DNA"/>
</dbReference>
<dbReference type="InterPro" id="IPR001264">
    <property type="entry name" value="Glyco_trans_51"/>
</dbReference>
<dbReference type="Proteomes" id="UP000515928">
    <property type="component" value="Chromosome"/>
</dbReference>
<sequence>MKKLLKKLILYTLIIAISVGGVVVYFGHKEYKEVIQTVPLNVAIDEIRQREDYVPLSEMNPIAPQAMVATEDDRLFERHAVLDFWAIGRATWRNITSFRLVEGGSTIPQQVAKNIYFDHSASFVRKISEYFVTRDLLNQYTKEEILELYLNIIYYGDGFYGIYQASEGYFNVFPNELNDGQATLLMGLPQAPSYYALSTNLEGAKKRQKHVLARMVEEKQLTRERADEIYEIDIEYK</sequence>
<keyword evidence="2" id="KW-1133">Transmembrane helix</keyword>